<organism evidence="1">
    <name type="scientific">Triticum urartu</name>
    <name type="common">Red wild einkorn</name>
    <name type="synonym">Crithodium urartu</name>
    <dbReference type="NCBI Taxonomy" id="4572"/>
    <lineage>
        <taxon>Eukaryota</taxon>
        <taxon>Viridiplantae</taxon>
        <taxon>Streptophyta</taxon>
        <taxon>Embryophyta</taxon>
        <taxon>Tracheophyta</taxon>
        <taxon>Spermatophyta</taxon>
        <taxon>Magnoliopsida</taxon>
        <taxon>Liliopsida</taxon>
        <taxon>Poales</taxon>
        <taxon>Poaceae</taxon>
        <taxon>BOP clade</taxon>
        <taxon>Pooideae</taxon>
        <taxon>Triticodae</taxon>
        <taxon>Triticeae</taxon>
        <taxon>Triticinae</taxon>
        <taxon>Triticum</taxon>
    </lineage>
</organism>
<dbReference type="AlphaFoldDB" id="M8ALE4"/>
<gene>
    <name evidence="1" type="ORF">TRIUR3_30199</name>
</gene>
<reference evidence="1" key="1">
    <citation type="journal article" date="2013" name="Nature">
        <title>Draft genome of the wheat A-genome progenitor Triticum urartu.</title>
        <authorList>
            <person name="Ling H.Q."/>
            <person name="Zhao S."/>
            <person name="Liu D."/>
            <person name="Wang J."/>
            <person name="Sun H."/>
            <person name="Zhang C."/>
            <person name="Fan H."/>
            <person name="Li D."/>
            <person name="Dong L."/>
            <person name="Tao Y."/>
            <person name="Gao C."/>
            <person name="Wu H."/>
            <person name="Li Y."/>
            <person name="Cui Y."/>
            <person name="Guo X."/>
            <person name="Zheng S."/>
            <person name="Wang B."/>
            <person name="Yu K."/>
            <person name="Liang Q."/>
            <person name="Yang W."/>
            <person name="Lou X."/>
            <person name="Chen J."/>
            <person name="Feng M."/>
            <person name="Jian J."/>
            <person name="Zhang X."/>
            <person name="Luo G."/>
            <person name="Jiang Y."/>
            <person name="Liu J."/>
            <person name="Wang Z."/>
            <person name="Sha Y."/>
            <person name="Zhang B."/>
            <person name="Wu H."/>
            <person name="Tang D."/>
            <person name="Shen Q."/>
            <person name="Xue P."/>
            <person name="Zou S."/>
            <person name="Wang X."/>
            <person name="Liu X."/>
            <person name="Wang F."/>
            <person name="Yang Y."/>
            <person name="An X."/>
            <person name="Dong Z."/>
            <person name="Zhang K."/>
            <person name="Zhang X."/>
            <person name="Luo M.C."/>
            <person name="Dvorak J."/>
            <person name="Tong Y."/>
            <person name="Wang J."/>
            <person name="Yang H."/>
            <person name="Li Z."/>
            <person name="Wang D."/>
            <person name="Zhang A."/>
            <person name="Wang J."/>
        </authorList>
    </citation>
    <scope>NUCLEOTIDE SEQUENCE</scope>
</reference>
<accession>M8ALE4</accession>
<evidence type="ECO:0000313" key="1">
    <source>
        <dbReference type="EMBL" id="EMS61669.1"/>
    </source>
</evidence>
<dbReference type="EMBL" id="KD092796">
    <property type="protein sequence ID" value="EMS61669.1"/>
    <property type="molecule type" value="Genomic_DNA"/>
</dbReference>
<name>M8ALE4_TRIUA</name>
<proteinExistence type="predicted"/>
<sequence length="186" mass="20297">MVVGGSDGEARKGETESGGGAKAMAEKQVTRCRLDRKAGVRRYLGISEGLSRTAKGVAKWATICSMCMNTDKFQLCIYIDMPTSSSLGSDRVVQLDLDLENSTATRSYKTLSSFNASLPNIDFEHMGLDIACFNMLEKSCYARPASLLLKKMESSSSRSRIVEGENKLLHYPATYAGTVRAKLGPY</sequence>
<protein>
    <submittedName>
        <fullName evidence="1">Uncharacterized protein</fullName>
    </submittedName>
</protein>